<dbReference type="InterPro" id="IPR020843">
    <property type="entry name" value="ER"/>
</dbReference>
<dbReference type="InterPro" id="IPR011032">
    <property type="entry name" value="GroES-like_sf"/>
</dbReference>
<feature type="domain" description="Enoyl reductase (ER)" evidence="2">
    <location>
        <begin position="10"/>
        <end position="317"/>
    </location>
</feature>
<dbReference type="GO" id="GO:0016491">
    <property type="term" value="F:oxidoreductase activity"/>
    <property type="evidence" value="ECO:0007669"/>
    <property type="project" value="UniProtKB-KW"/>
</dbReference>
<protein>
    <submittedName>
        <fullName evidence="3">Zinc-binding dehydrogenase</fullName>
    </submittedName>
</protein>
<reference evidence="3 4" key="1">
    <citation type="submission" date="2019-12" db="EMBL/GenBank/DDBJ databases">
        <title>Nocardia sp. nov. ET3-3 isolated from soil.</title>
        <authorList>
            <person name="Kanchanasin P."/>
            <person name="Tanasupawat S."/>
            <person name="Yuki M."/>
            <person name="Kudo T."/>
        </authorList>
    </citation>
    <scope>NUCLEOTIDE SEQUENCE [LARGE SCALE GENOMIC DNA]</scope>
    <source>
        <strain evidence="3 4">ET3-3</strain>
    </source>
</reference>
<dbReference type="SUPFAM" id="SSF51735">
    <property type="entry name" value="NAD(P)-binding Rossmann-fold domains"/>
    <property type="match status" value="1"/>
</dbReference>
<keyword evidence="4" id="KW-1185">Reference proteome</keyword>
<dbReference type="SUPFAM" id="SSF50129">
    <property type="entry name" value="GroES-like"/>
    <property type="match status" value="1"/>
</dbReference>
<dbReference type="Proteomes" id="UP000466794">
    <property type="component" value="Unassembled WGS sequence"/>
</dbReference>
<evidence type="ECO:0000256" key="1">
    <source>
        <dbReference type="ARBA" id="ARBA00023002"/>
    </source>
</evidence>
<comment type="caution">
    <text evidence="3">The sequence shown here is derived from an EMBL/GenBank/DDBJ whole genome shotgun (WGS) entry which is preliminary data.</text>
</comment>
<organism evidence="3 4">
    <name type="scientific">Nocardia terrae</name>
    <dbReference type="NCBI Taxonomy" id="2675851"/>
    <lineage>
        <taxon>Bacteria</taxon>
        <taxon>Bacillati</taxon>
        <taxon>Actinomycetota</taxon>
        <taxon>Actinomycetes</taxon>
        <taxon>Mycobacteriales</taxon>
        <taxon>Nocardiaceae</taxon>
        <taxon>Nocardia</taxon>
    </lineage>
</organism>
<dbReference type="SMART" id="SM00829">
    <property type="entry name" value="PKS_ER"/>
    <property type="match status" value="1"/>
</dbReference>
<evidence type="ECO:0000259" key="2">
    <source>
        <dbReference type="SMART" id="SM00829"/>
    </source>
</evidence>
<keyword evidence="1" id="KW-0560">Oxidoreductase</keyword>
<gene>
    <name evidence="3" type="ORF">GPX89_24570</name>
</gene>
<dbReference type="Pfam" id="PF13602">
    <property type="entry name" value="ADH_zinc_N_2"/>
    <property type="match status" value="1"/>
</dbReference>
<accession>A0A7K1V1J9</accession>
<dbReference type="AlphaFoldDB" id="A0A7K1V1J9"/>
<dbReference type="Gene3D" id="3.40.50.720">
    <property type="entry name" value="NAD(P)-binding Rossmann-like Domain"/>
    <property type="match status" value="1"/>
</dbReference>
<dbReference type="InterPro" id="IPR013154">
    <property type="entry name" value="ADH-like_N"/>
</dbReference>
<dbReference type="RefSeq" id="WP_157390059.1">
    <property type="nucleotide sequence ID" value="NZ_WRPP01000005.1"/>
</dbReference>
<dbReference type="PANTHER" id="PTHR11695:SF294">
    <property type="entry name" value="RETICULON-4-INTERACTING PROTEIN 1, MITOCHONDRIAL"/>
    <property type="match status" value="1"/>
</dbReference>
<proteinExistence type="predicted"/>
<evidence type="ECO:0000313" key="3">
    <source>
        <dbReference type="EMBL" id="MVU80411.1"/>
    </source>
</evidence>
<sequence>MKAIAQDAYGTTDMLSYTDVPTPDAGQDGVLLRVRAAGVDPSVWHFMTGEPLVARLALGLRRPRERVRGWDVSGIVEAVGPRVTEFRPGDEVFGTVPGSFAEFACAPASKLQLKPVNLSFEQAAALPISGMTALNGLRDSGRIEAGQHVLIIGAAGGVGHLAVQLAKHYGAEVTGVCAGPAVEFVTDLGADHVIDYTARTLTGRYDLIFDMAGNRPLPLLRSLLTDAGTLVLGGGEGGGRFFGGLGRSMRAQLLSLLSRQRLRSLLSLPKPETLRALAELATAGALAPRVTLTYALAEAAVAIDDLAAGHARGKSVISVG</sequence>
<dbReference type="PROSITE" id="PS01162">
    <property type="entry name" value="QOR_ZETA_CRYSTAL"/>
    <property type="match status" value="1"/>
</dbReference>
<dbReference type="PANTHER" id="PTHR11695">
    <property type="entry name" value="ALCOHOL DEHYDROGENASE RELATED"/>
    <property type="match status" value="1"/>
</dbReference>
<name>A0A7K1V1J9_9NOCA</name>
<dbReference type="InterPro" id="IPR002364">
    <property type="entry name" value="Quin_OxRdtase/zeta-crystal_CS"/>
</dbReference>
<dbReference type="Gene3D" id="3.90.180.10">
    <property type="entry name" value="Medium-chain alcohol dehydrogenases, catalytic domain"/>
    <property type="match status" value="1"/>
</dbReference>
<dbReference type="InterPro" id="IPR050700">
    <property type="entry name" value="YIM1/Zinc_Alcohol_DH_Fams"/>
</dbReference>
<dbReference type="CDD" id="cd08267">
    <property type="entry name" value="MDR1"/>
    <property type="match status" value="1"/>
</dbReference>
<evidence type="ECO:0000313" key="4">
    <source>
        <dbReference type="Proteomes" id="UP000466794"/>
    </source>
</evidence>
<dbReference type="InterPro" id="IPR036291">
    <property type="entry name" value="NAD(P)-bd_dom_sf"/>
</dbReference>
<dbReference type="GO" id="GO:0008270">
    <property type="term" value="F:zinc ion binding"/>
    <property type="evidence" value="ECO:0007669"/>
    <property type="project" value="InterPro"/>
</dbReference>
<dbReference type="Pfam" id="PF08240">
    <property type="entry name" value="ADH_N"/>
    <property type="match status" value="1"/>
</dbReference>
<dbReference type="EMBL" id="WRPP01000005">
    <property type="protein sequence ID" value="MVU80411.1"/>
    <property type="molecule type" value="Genomic_DNA"/>
</dbReference>